<dbReference type="Gramene" id="rna-AYBTSS11_LOCUS13569">
    <property type="protein sequence ID" value="CAJ1949134.1"/>
    <property type="gene ID" value="gene-AYBTSS11_LOCUS13569"/>
</dbReference>
<dbReference type="AlphaFoldDB" id="A0AA86SAL2"/>
<evidence type="ECO:0008006" key="3">
    <source>
        <dbReference type="Google" id="ProtNLM"/>
    </source>
</evidence>
<keyword evidence="2" id="KW-1185">Reference proteome</keyword>
<organism evidence="1 2">
    <name type="scientific">Sphenostylis stenocarpa</name>
    <dbReference type="NCBI Taxonomy" id="92480"/>
    <lineage>
        <taxon>Eukaryota</taxon>
        <taxon>Viridiplantae</taxon>
        <taxon>Streptophyta</taxon>
        <taxon>Embryophyta</taxon>
        <taxon>Tracheophyta</taxon>
        <taxon>Spermatophyta</taxon>
        <taxon>Magnoliopsida</taxon>
        <taxon>eudicotyledons</taxon>
        <taxon>Gunneridae</taxon>
        <taxon>Pentapetalae</taxon>
        <taxon>rosids</taxon>
        <taxon>fabids</taxon>
        <taxon>Fabales</taxon>
        <taxon>Fabaceae</taxon>
        <taxon>Papilionoideae</taxon>
        <taxon>50 kb inversion clade</taxon>
        <taxon>NPAAA clade</taxon>
        <taxon>indigoferoid/millettioid clade</taxon>
        <taxon>Phaseoleae</taxon>
        <taxon>Sphenostylis</taxon>
    </lineage>
</organism>
<sequence>MEPKAMASESFGRFNISPSQVASIIDHYLSANNFSLTRATFRMEASSLFANSPVNQISTPNEGTPPCKEIEEDWPPVKFLDSDIDDIDFSNLRTYLSDHEVAAHSKDNA</sequence>
<proteinExistence type="predicted"/>
<reference evidence="1" key="1">
    <citation type="submission" date="2023-10" db="EMBL/GenBank/DDBJ databases">
        <authorList>
            <person name="Domelevo Entfellner J.-B."/>
        </authorList>
    </citation>
    <scope>NUCLEOTIDE SEQUENCE</scope>
</reference>
<dbReference type="EMBL" id="OY731401">
    <property type="protein sequence ID" value="CAJ1949134.1"/>
    <property type="molecule type" value="Genomic_DNA"/>
</dbReference>
<dbReference type="PANTHER" id="PTHR35117">
    <property type="entry name" value="MYOSIN-M HEAVY PROTEIN"/>
    <property type="match status" value="1"/>
</dbReference>
<protein>
    <recommendedName>
        <fullName evidence="3">LisH domain-containing protein</fullName>
    </recommendedName>
</protein>
<evidence type="ECO:0000313" key="1">
    <source>
        <dbReference type="EMBL" id="CAJ1949134.1"/>
    </source>
</evidence>
<evidence type="ECO:0000313" key="2">
    <source>
        <dbReference type="Proteomes" id="UP001189624"/>
    </source>
</evidence>
<name>A0AA86SAL2_9FABA</name>
<gene>
    <name evidence="1" type="ORF">AYBTSS11_LOCUS13569</name>
</gene>
<dbReference type="PANTHER" id="PTHR35117:SF1">
    <property type="entry name" value="MYOSIN-M HEAVY PROTEIN"/>
    <property type="match status" value="1"/>
</dbReference>
<dbReference type="Proteomes" id="UP001189624">
    <property type="component" value="Chromosome 4"/>
</dbReference>
<accession>A0AA86SAL2</accession>